<dbReference type="AlphaFoldDB" id="A0A9D1IRC1"/>
<comment type="caution">
    <text evidence="2">The sequence shown here is derived from an EMBL/GenBank/DDBJ whole genome shotgun (WGS) entry which is preliminary data.</text>
</comment>
<name>A0A9D1IRC1_9FIRM</name>
<evidence type="ECO:0000256" key="1">
    <source>
        <dbReference type="SAM" id="Coils"/>
    </source>
</evidence>
<protein>
    <submittedName>
        <fullName evidence="2">Uncharacterized protein</fullName>
    </submittedName>
</protein>
<feature type="coiled-coil region" evidence="1">
    <location>
        <begin position="210"/>
        <end position="237"/>
    </location>
</feature>
<organism evidence="2 3">
    <name type="scientific">Candidatus Aphodocola excrementigallinarum</name>
    <dbReference type="NCBI Taxonomy" id="2840670"/>
    <lineage>
        <taxon>Bacteria</taxon>
        <taxon>Bacillati</taxon>
        <taxon>Bacillota</taxon>
        <taxon>Bacilli</taxon>
        <taxon>Candidatus Aphodocola</taxon>
    </lineage>
</organism>
<evidence type="ECO:0000313" key="2">
    <source>
        <dbReference type="EMBL" id="HIU40714.1"/>
    </source>
</evidence>
<reference evidence="2" key="2">
    <citation type="journal article" date="2021" name="PeerJ">
        <title>Extensive microbial diversity within the chicken gut microbiome revealed by metagenomics and culture.</title>
        <authorList>
            <person name="Gilroy R."/>
            <person name="Ravi A."/>
            <person name="Getino M."/>
            <person name="Pursley I."/>
            <person name="Horton D.L."/>
            <person name="Alikhan N.F."/>
            <person name="Baker D."/>
            <person name="Gharbi K."/>
            <person name="Hall N."/>
            <person name="Watson M."/>
            <person name="Adriaenssens E.M."/>
            <person name="Foster-Nyarko E."/>
            <person name="Jarju S."/>
            <person name="Secka A."/>
            <person name="Antonio M."/>
            <person name="Oren A."/>
            <person name="Chaudhuri R.R."/>
            <person name="La Ragione R."/>
            <person name="Hildebrand F."/>
            <person name="Pallen M.J."/>
        </authorList>
    </citation>
    <scope>NUCLEOTIDE SEQUENCE</scope>
    <source>
        <strain evidence="2">CHK193-30670</strain>
    </source>
</reference>
<reference evidence="2" key="1">
    <citation type="submission" date="2020-10" db="EMBL/GenBank/DDBJ databases">
        <authorList>
            <person name="Gilroy R."/>
        </authorList>
    </citation>
    <scope>NUCLEOTIDE SEQUENCE</scope>
    <source>
        <strain evidence="2">CHK193-30670</strain>
    </source>
</reference>
<proteinExistence type="predicted"/>
<dbReference type="EMBL" id="DVMT01000053">
    <property type="protein sequence ID" value="HIU40714.1"/>
    <property type="molecule type" value="Genomic_DNA"/>
</dbReference>
<gene>
    <name evidence="2" type="ORF">IAB68_05385</name>
</gene>
<dbReference type="Proteomes" id="UP000824074">
    <property type="component" value="Unassembled WGS sequence"/>
</dbReference>
<evidence type="ECO:0000313" key="3">
    <source>
        <dbReference type="Proteomes" id="UP000824074"/>
    </source>
</evidence>
<keyword evidence="1" id="KW-0175">Coiled coil</keyword>
<sequence length="342" mass="39990">MEEKINKVISFLQSKIDEIKVDYNIVLNSKEKILKNEKYFYHNTDITLNAANVLIKNRFDDFLILPFNIKDLKEITKMQGDMITKLFFNDVNIKNGKIKDSCSYVNLMQRLFAPGQRRSFKKVDKDNKKDNKNGIQYNILEKTKTKFISSMECFLSKNLKIINAYTKLINKLSAVKQSIGNDDDYKKACEDLFSYIKDEHIDLGIIDNLKVDLKSKIKKEEKDNKKIKESKIEKEKLGNNSVKQGTREERIKAHEKEELNKTILRESKALNADANFWVDLLVDQLKEMDLKTTNDFLEDPESYLPDENENNYNQILELTMNKLKYVDADSVVIDTLSNLVRR</sequence>
<accession>A0A9D1IRC1</accession>